<keyword evidence="2" id="KW-1185">Reference proteome</keyword>
<accession>A0ABQ0L5R3</accession>
<reference evidence="1" key="1">
    <citation type="submission" date="2014-09" db="EMBL/GenBank/DDBJ databases">
        <title>Genome sequence of the luminous mushroom Mycena chlorophos for searching fungal bioluminescence genes.</title>
        <authorList>
            <person name="Tanaka Y."/>
            <person name="Kasuga D."/>
            <person name="Oba Y."/>
            <person name="Hase S."/>
            <person name="Sato K."/>
            <person name="Oba Y."/>
            <person name="Sakakibara Y."/>
        </authorList>
    </citation>
    <scope>NUCLEOTIDE SEQUENCE</scope>
</reference>
<proteinExistence type="predicted"/>
<gene>
    <name evidence="1" type="ORF">MCHLO_03977</name>
</gene>
<sequence>MVDTRDEIADCKFANAMPFPCELESVRTTVAILEDACGPRLKPANPHRAIDGAAPSLPTTTSGNVGQTVLPPSRPSMVASLRPAPTQIATAPWRRPFPNRVFEYKGQIATLAATRPVYLESANMSAALTVPTVPTEHACLRTEDIFLAILHAFLDPVKDWSLDIVRRGTIRSVSRRWRDELDRHPTLWMRLFFSAHMGPDYVRFAFKRAEQTSKTVIASFATVSYSGNDVNARPSATTHLQPHAEFGDAFVEMLKMSAPTIRNLSIRVDDFVRWNTFVRLLDNTAFTALDTICVTLQPMATSPVQAASPLLVPATLRNLILNVSTPDCVCDYSNVAHLTLTGTAFLTSGTGTPGEEVIRALRHCLRLETLKLVNTDFEMDDALDTLTFPFLTDLSYTCKNIPGARGHVCGYLLSCLHTPNLVNLSLHISHRRGVKHFVPLNREKLSLATYVELSGSWGHFTAPWGTNVVSSLSAAAEVDLTRMGGFPTLVPDTGSDSSQELIRLLFDALSLPQLRTLRLPRSLSGYDVENLSITWAMLDSVFMMAPNHGLVVLEEHARCHRRFHYACRSYMIHRCPRTALPHESCATLQPVDVVNCRLEGTGAWTCTDRLHESCTRAWSRSENGSLRVAVVPSLDLRRVRRPSTQREYEHVFYDS</sequence>
<dbReference type="Proteomes" id="UP000815677">
    <property type="component" value="Unassembled WGS sequence"/>
</dbReference>
<evidence type="ECO:0008006" key="3">
    <source>
        <dbReference type="Google" id="ProtNLM"/>
    </source>
</evidence>
<name>A0ABQ0L5R3_MYCCL</name>
<evidence type="ECO:0000313" key="2">
    <source>
        <dbReference type="Proteomes" id="UP000815677"/>
    </source>
</evidence>
<protein>
    <recommendedName>
        <fullName evidence="3">F-box domain-containing protein</fullName>
    </recommendedName>
</protein>
<organism evidence="1 2">
    <name type="scientific">Mycena chlorophos</name>
    <name type="common">Agaric fungus</name>
    <name type="synonym">Agaricus chlorophos</name>
    <dbReference type="NCBI Taxonomy" id="658473"/>
    <lineage>
        <taxon>Eukaryota</taxon>
        <taxon>Fungi</taxon>
        <taxon>Dikarya</taxon>
        <taxon>Basidiomycota</taxon>
        <taxon>Agaricomycotina</taxon>
        <taxon>Agaricomycetes</taxon>
        <taxon>Agaricomycetidae</taxon>
        <taxon>Agaricales</taxon>
        <taxon>Marasmiineae</taxon>
        <taxon>Mycenaceae</taxon>
        <taxon>Mycena</taxon>
    </lineage>
</organism>
<dbReference type="EMBL" id="DF842518">
    <property type="protein sequence ID" value="GAT46446.1"/>
    <property type="molecule type" value="Genomic_DNA"/>
</dbReference>
<evidence type="ECO:0000313" key="1">
    <source>
        <dbReference type="EMBL" id="GAT46446.1"/>
    </source>
</evidence>